<dbReference type="Proteomes" id="UP000807115">
    <property type="component" value="Chromosome 6"/>
</dbReference>
<dbReference type="AlphaFoldDB" id="A0A921UBV5"/>
<comment type="caution">
    <text evidence="1">The sequence shown here is derived from an EMBL/GenBank/DDBJ whole genome shotgun (WGS) entry which is preliminary data.</text>
</comment>
<reference evidence="1" key="2">
    <citation type="submission" date="2020-10" db="EMBL/GenBank/DDBJ databases">
        <authorList>
            <person name="Cooper E.A."/>
            <person name="Brenton Z.W."/>
            <person name="Flinn B.S."/>
            <person name="Jenkins J."/>
            <person name="Shu S."/>
            <person name="Flowers D."/>
            <person name="Luo F."/>
            <person name="Wang Y."/>
            <person name="Xia P."/>
            <person name="Barry K."/>
            <person name="Daum C."/>
            <person name="Lipzen A."/>
            <person name="Yoshinaga Y."/>
            <person name="Schmutz J."/>
            <person name="Saski C."/>
            <person name="Vermerris W."/>
            <person name="Kresovich S."/>
        </authorList>
    </citation>
    <scope>NUCLEOTIDE SEQUENCE</scope>
</reference>
<accession>A0A921UBV5</accession>
<name>A0A921UBV5_SORBI</name>
<dbReference type="EMBL" id="CM027685">
    <property type="protein sequence ID" value="KAG0524846.1"/>
    <property type="molecule type" value="Genomic_DNA"/>
</dbReference>
<gene>
    <name evidence="1" type="ORF">BDA96_06G003300</name>
</gene>
<proteinExistence type="predicted"/>
<protein>
    <submittedName>
        <fullName evidence="1">Uncharacterized protein</fullName>
    </submittedName>
</protein>
<organism evidence="1 2">
    <name type="scientific">Sorghum bicolor</name>
    <name type="common">Sorghum</name>
    <name type="synonym">Sorghum vulgare</name>
    <dbReference type="NCBI Taxonomy" id="4558"/>
    <lineage>
        <taxon>Eukaryota</taxon>
        <taxon>Viridiplantae</taxon>
        <taxon>Streptophyta</taxon>
        <taxon>Embryophyta</taxon>
        <taxon>Tracheophyta</taxon>
        <taxon>Spermatophyta</taxon>
        <taxon>Magnoliopsida</taxon>
        <taxon>Liliopsida</taxon>
        <taxon>Poales</taxon>
        <taxon>Poaceae</taxon>
        <taxon>PACMAD clade</taxon>
        <taxon>Panicoideae</taxon>
        <taxon>Andropogonodae</taxon>
        <taxon>Andropogoneae</taxon>
        <taxon>Sorghinae</taxon>
        <taxon>Sorghum</taxon>
    </lineage>
</organism>
<reference evidence="1" key="1">
    <citation type="journal article" date="2019" name="BMC Genomics">
        <title>A new reference genome for Sorghum bicolor reveals high levels of sequence similarity between sweet and grain genotypes: implications for the genetics of sugar metabolism.</title>
        <authorList>
            <person name="Cooper E.A."/>
            <person name="Brenton Z.W."/>
            <person name="Flinn B.S."/>
            <person name="Jenkins J."/>
            <person name="Shu S."/>
            <person name="Flowers D."/>
            <person name="Luo F."/>
            <person name="Wang Y."/>
            <person name="Xia P."/>
            <person name="Barry K."/>
            <person name="Daum C."/>
            <person name="Lipzen A."/>
            <person name="Yoshinaga Y."/>
            <person name="Schmutz J."/>
            <person name="Saski C."/>
            <person name="Vermerris W."/>
            <person name="Kresovich S."/>
        </authorList>
    </citation>
    <scope>NUCLEOTIDE SEQUENCE</scope>
</reference>
<sequence length="49" mass="5498">MLVPETTNAETPPKLLMSRLLLLASCSQIRGSVLYRSIHLCFHCAPQRT</sequence>
<evidence type="ECO:0000313" key="2">
    <source>
        <dbReference type="Proteomes" id="UP000807115"/>
    </source>
</evidence>
<evidence type="ECO:0000313" key="1">
    <source>
        <dbReference type="EMBL" id="KAG0524846.1"/>
    </source>
</evidence>